<proteinExistence type="predicted"/>
<dbReference type="SUPFAM" id="SSF51215">
    <property type="entry name" value="Regulatory protein AraC"/>
    <property type="match status" value="1"/>
</dbReference>
<dbReference type="RefSeq" id="WP_116853669.1">
    <property type="nucleotide sequence ID" value="NZ_QTJV01000004.1"/>
</dbReference>
<dbReference type="PANTHER" id="PTHR43280:SF28">
    <property type="entry name" value="HTH-TYPE TRANSCRIPTIONAL ACTIVATOR RHAS"/>
    <property type="match status" value="1"/>
</dbReference>
<evidence type="ECO:0000313" key="5">
    <source>
        <dbReference type="EMBL" id="RFM34079.1"/>
    </source>
</evidence>
<dbReference type="GO" id="GO:0003700">
    <property type="term" value="F:DNA-binding transcription factor activity"/>
    <property type="evidence" value="ECO:0007669"/>
    <property type="project" value="InterPro"/>
</dbReference>
<feature type="domain" description="HTH araC/xylS-type" evidence="4">
    <location>
        <begin position="180"/>
        <end position="278"/>
    </location>
</feature>
<dbReference type="InterPro" id="IPR009057">
    <property type="entry name" value="Homeodomain-like_sf"/>
</dbReference>
<sequence>MKRVPVSKLQDKSKLGFQLKPSAKEAATAQQSKAKGAHRDDHYIFFITLEGSGSTVVDFEEKIVGPNTLYYILPEQIHYRIITKKAKGWFLAADPALVDPACRDIIESWSGFQEPIVLSAGEIQDYDMLLGILYRKAYEQEANLSVLHSLLRSFFEMAASTIQIHSKAVSHNSRPAIISMQFKKLLNENIQQFKTPAAYAEMLHISEPYLNEALKKTTGSTVSFWIKYKMLTEAKRLLYFTDLNVKQIAGELGFENHSYFSQIFLKETGMTALTFRRQSRERE</sequence>
<keyword evidence="3" id="KW-0804">Transcription</keyword>
<dbReference type="Pfam" id="PF02311">
    <property type="entry name" value="AraC_binding"/>
    <property type="match status" value="1"/>
</dbReference>
<name>A0A3E1P1M3_9BACT</name>
<evidence type="ECO:0000259" key="4">
    <source>
        <dbReference type="PROSITE" id="PS01124"/>
    </source>
</evidence>
<protein>
    <submittedName>
        <fullName evidence="5">AraC family transcriptional regulator</fullName>
    </submittedName>
</protein>
<dbReference type="Pfam" id="PF12833">
    <property type="entry name" value="HTH_18"/>
    <property type="match status" value="1"/>
</dbReference>
<dbReference type="Proteomes" id="UP000261174">
    <property type="component" value="Unassembled WGS sequence"/>
</dbReference>
<reference evidence="5 6" key="1">
    <citation type="submission" date="2018-08" db="EMBL/GenBank/DDBJ databases">
        <title>Chitinophaga sp. K20C18050901, a novel bacterium isolated from forest soil.</title>
        <authorList>
            <person name="Wang C."/>
        </authorList>
    </citation>
    <scope>NUCLEOTIDE SEQUENCE [LARGE SCALE GENOMIC DNA]</scope>
    <source>
        <strain evidence="5 6">K20C18050901</strain>
    </source>
</reference>
<evidence type="ECO:0000256" key="1">
    <source>
        <dbReference type="ARBA" id="ARBA00023015"/>
    </source>
</evidence>
<dbReference type="SUPFAM" id="SSF46689">
    <property type="entry name" value="Homeodomain-like"/>
    <property type="match status" value="1"/>
</dbReference>
<dbReference type="SMART" id="SM00342">
    <property type="entry name" value="HTH_ARAC"/>
    <property type="match status" value="1"/>
</dbReference>
<keyword evidence="6" id="KW-1185">Reference proteome</keyword>
<keyword evidence="2" id="KW-0238">DNA-binding</keyword>
<comment type="caution">
    <text evidence="5">The sequence shown here is derived from an EMBL/GenBank/DDBJ whole genome shotgun (WGS) entry which is preliminary data.</text>
</comment>
<dbReference type="AlphaFoldDB" id="A0A3E1P1M3"/>
<dbReference type="OrthoDB" id="1096411at2"/>
<dbReference type="InterPro" id="IPR003313">
    <property type="entry name" value="AraC-bd"/>
</dbReference>
<dbReference type="InterPro" id="IPR037923">
    <property type="entry name" value="HTH-like"/>
</dbReference>
<evidence type="ECO:0000313" key="6">
    <source>
        <dbReference type="Proteomes" id="UP000261174"/>
    </source>
</evidence>
<organism evidence="5 6">
    <name type="scientific">Chitinophaga silvisoli</name>
    <dbReference type="NCBI Taxonomy" id="2291814"/>
    <lineage>
        <taxon>Bacteria</taxon>
        <taxon>Pseudomonadati</taxon>
        <taxon>Bacteroidota</taxon>
        <taxon>Chitinophagia</taxon>
        <taxon>Chitinophagales</taxon>
        <taxon>Chitinophagaceae</taxon>
        <taxon>Chitinophaga</taxon>
    </lineage>
</organism>
<dbReference type="PROSITE" id="PS01124">
    <property type="entry name" value="HTH_ARAC_FAMILY_2"/>
    <property type="match status" value="1"/>
</dbReference>
<dbReference type="EMBL" id="QTJV01000004">
    <property type="protein sequence ID" value="RFM34079.1"/>
    <property type="molecule type" value="Genomic_DNA"/>
</dbReference>
<dbReference type="InterPro" id="IPR018060">
    <property type="entry name" value="HTH_AraC"/>
</dbReference>
<evidence type="ECO:0000256" key="3">
    <source>
        <dbReference type="ARBA" id="ARBA00023163"/>
    </source>
</evidence>
<gene>
    <name evidence="5" type="ORF">DXN04_12355</name>
</gene>
<dbReference type="GO" id="GO:0043565">
    <property type="term" value="F:sequence-specific DNA binding"/>
    <property type="evidence" value="ECO:0007669"/>
    <property type="project" value="InterPro"/>
</dbReference>
<accession>A0A3E1P1M3</accession>
<evidence type="ECO:0000256" key="2">
    <source>
        <dbReference type="ARBA" id="ARBA00023125"/>
    </source>
</evidence>
<dbReference type="Gene3D" id="1.10.10.60">
    <property type="entry name" value="Homeodomain-like"/>
    <property type="match status" value="1"/>
</dbReference>
<dbReference type="PANTHER" id="PTHR43280">
    <property type="entry name" value="ARAC-FAMILY TRANSCRIPTIONAL REGULATOR"/>
    <property type="match status" value="1"/>
</dbReference>
<keyword evidence="1" id="KW-0805">Transcription regulation</keyword>